<evidence type="ECO:0000313" key="2">
    <source>
        <dbReference type="EMBL" id="WVZ93080.1"/>
    </source>
</evidence>
<evidence type="ECO:0000256" key="1">
    <source>
        <dbReference type="SAM" id="MobiDB-lite"/>
    </source>
</evidence>
<feature type="compositionally biased region" description="Low complexity" evidence="1">
    <location>
        <begin position="10"/>
        <end position="36"/>
    </location>
</feature>
<evidence type="ECO:0000313" key="3">
    <source>
        <dbReference type="Proteomes" id="UP001341281"/>
    </source>
</evidence>
<dbReference type="AlphaFoldDB" id="A0AAQ3UMX0"/>
<feature type="region of interest" description="Disordered" evidence="1">
    <location>
        <begin position="1"/>
        <end position="85"/>
    </location>
</feature>
<dbReference type="Proteomes" id="UP001341281">
    <property type="component" value="Chromosome 09"/>
</dbReference>
<gene>
    <name evidence="2" type="ORF">U9M48_039092</name>
</gene>
<sequence length="178" mass="18763">MASSLPKCEQQAASSRGQQQASASPAPSAAVPHQQPWAPPPPASRAGYRRAPSSLPGAAQQRLPLRRSKQQQHQADAASAPSAAVPVPTQAVGLLIPLRRQKLFHGATSRSCNSEDAGHLCSRLPPASLLLAATPWVTALLKPKLQQRLPTRSTQQQTPNSLGVLCPVSLVLDICSTK</sequence>
<accession>A0AAQ3UMX0</accession>
<protein>
    <submittedName>
        <fullName evidence="2">Uncharacterized protein</fullName>
    </submittedName>
</protein>
<keyword evidence="3" id="KW-1185">Reference proteome</keyword>
<dbReference type="EMBL" id="CP144753">
    <property type="protein sequence ID" value="WVZ93080.1"/>
    <property type="molecule type" value="Genomic_DNA"/>
</dbReference>
<proteinExistence type="predicted"/>
<feature type="compositionally biased region" description="Low complexity" evidence="1">
    <location>
        <begin position="71"/>
        <end position="85"/>
    </location>
</feature>
<name>A0AAQ3UMX0_PASNO</name>
<organism evidence="2 3">
    <name type="scientific">Paspalum notatum var. saurae</name>
    <dbReference type="NCBI Taxonomy" id="547442"/>
    <lineage>
        <taxon>Eukaryota</taxon>
        <taxon>Viridiplantae</taxon>
        <taxon>Streptophyta</taxon>
        <taxon>Embryophyta</taxon>
        <taxon>Tracheophyta</taxon>
        <taxon>Spermatophyta</taxon>
        <taxon>Magnoliopsida</taxon>
        <taxon>Liliopsida</taxon>
        <taxon>Poales</taxon>
        <taxon>Poaceae</taxon>
        <taxon>PACMAD clade</taxon>
        <taxon>Panicoideae</taxon>
        <taxon>Andropogonodae</taxon>
        <taxon>Paspaleae</taxon>
        <taxon>Paspalinae</taxon>
        <taxon>Paspalum</taxon>
    </lineage>
</organism>
<reference evidence="2 3" key="1">
    <citation type="submission" date="2024-02" db="EMBL/GenBank/DDBJ databases">
        <title>High-quality chromosome-scale genome assembly of Pensacola bahiagrass (Paspalum notatum Flugge var. saurae).</title>
        <authorList>
            <person name="Vega J.M."/>
            <person name="Podio M."/>
            <person name="Orjuela J."/>
            <person name="Siena L.A."/>
            <person name="Pessino S.C."/>
            <person name="Combes M.C."/>
            <person name="Mariac C."/>
            <person name="Albertini E."/>
            <person name="Pupilli F."/>
            <person name="Ortiz J.P.A."/>
            <person name="Leblanc O."/>
        </authorList>
    </citation>
    <scope>NUCLEOTIDE SEQUENCE [LARGE SCALE GENOMIC DNA]</scope>
    <source>
        <strain evidence="2">R1</strain>
        <tissue evidence="2">Leaf</tissue>
    </source>
</reference>